<gene>
    <name evidence="1" type="ORF">CCMP2556_LOCUS9580</name>
</gene>
<accession>A0ABP0J4K3</accession>
<name>A0ABP0J4K3_9DINO</name>
<dbReference type="Proteomes" id="UP001642484">
    <property type="component" value="Unassembled WGS sequence"/>
</dbReference>
<sequence length="298" mass="33179">MGTQQIALSQIMEDLKAKSISTELAFERLLQEDLDFDELKLKKLRKSLDQSLERGGNEGVLPAISRLLEWEGLESQQEKSQGIQSAKKFPVFFTAFAAVREYCRENSDLFDMKQLGSALELLTKLARKMWAADDRVTGAMSMILNKELMERGEADTEVGVSDEATIGTLGLRRPFQDMAREMKHVDAVASMAWALAVANIQSASLQIKVAKGIIAHIDKVTPPEIGDWVTNGAKKVDSKLFITMHDMKWFKDENAIAYLTQALVARIQTLKEEDPGLASMLAAKTKEAQEKEELQDGA</sequence>
<proteinExistence type="predicted"/>
<comment type="caution">
    <text evidence="1">The sequence shown here is derived from an EMBL/GenBank/DDBJ whole genome shotgun (WGS) entry which is preliminary data.</text>
</comment>
<reference evidence="1 2" key="1">
    <citation type="submission" date="2024-02" db="EMBL/GenBank/DDBJ databases">
        <authorList>
            <person name="Chen Y."/>
            <person name="Shah S."/>
            <person name="Dougan E. K."/>
            <person name="Thang M."/>
            <person name="Chan C."/>
        </authorList>
    </citation>
    <scope>NUCLEOTIDE SEQUENCE [LARGE SCALE GENOMIC DNA]</scope>
</reference>
<dbReference type="EMBL" id="CAXAMN010004446">
    <property type="protein sequence ID" value="CAK9009260.1"/>
    <property type="molecule type" value="Genomic_DNA"/>
</dbReference>
<organism evidence="1 2">
    <name type="scientific">Durusdinium trenchii</name>
    <dbReference type="NCBI Taxonomy" id="1381693"/>
    <lineage>
        <taxon>Eukaryota</taxon>
        <taxon>Sar</taxon>
        <taxon>Alveolata</taxon>
        <taxon>Dinophyceae</taxon>
        <taxon>Suessiales</taxon>
        <taxon>Symbiodiniaceae</taxon>
        <taxon>Durusdinium</taxon>
    </lineage>
</organism>
<protein>
    <submittedName>
        <fullName evidence="1">Uncharacterized protein</fullName>
    </submittedName>
</protein>
<keyword evidence="2" id="KW-1185">Reference proteome</keyword>
<evidence type="ECO:0000313" key="2">
    <source>
        <dbReference type="Proteomes" id="UP001642484"/>
    </source>
</evidence>
<evidence type="ECO:0000313" key="1">
    <source>
        <dbReference type="EMBL" id="CAK9009260.1"/>
    </source>
</evidence>